<name>A0A0P1IAH7_9RHOB</name>
<reference evidence="3" key="1">
    <citation type="submission" date="2015-09" db="EMBL/GenBank/DDBJ databases">
        <authorList>
            <person name="Rodrigo-Torres L."/>
            <person name="Arahal D.R."/>
        </authorList>
    </citation>
    <scope>NUCLEOTIDE SEQUENCE [LARGE SCALE GENOMIC DNA]</scope>
    <source>
        <strain evidence="3">CECT 5091</strain>
    </source>
</reference>
<keyword evidence="1" id="KW-1133">Transmembrane helix</keyword>
<evidence type="ECO:0000313" key="2">
    <source>
        <dbReference type="EMBL" id="CUK01804.1"/>
    </source>
</evidence>
<dbReference type="STRING" id="1715692.RUE5091_02297"/>
<keyword evidence="1" id="KW-0812">Transmembrane</keyword>
<sequence length="63" mass="7419">MMELEHFSLILSAVIIVALAIYVIHIVRTAGKDREVDLEQVQRIMRDLDYNHLDRVMNRLRKG</sequence>
<dbReference type="AlphaFoldDB" id="A0A0P1IAH7"/>
<proteinExistence type="predicted"/>
<evidence type="ECO:0000256" key="1">
    <source>
        <dbReference type="SAM" id="Phobius"/>
    </source>
</evidence>
<dbReference type="Proteomes" id="UP000051260">
    <property type="component" value="Unassembled WGS sequence"/>
</dbReference>
<organism evidence="2 3">
    <name type="scientific">Ruegeria denitrificans</name>
    <dbReference type="NCBI Taxonomy" id="1715692"/>
    <lineage>
        <taxon>Bacteria</taxon>
        <taxon>Pseudomonadati</taxon>
        <taxon>Pseudomonadota</taxon>
        <taxon>Alphaproteobacteria</taxon>
        <taxon>Rhodobacterales</taxon>
        <taxon>Roseobacteraceae</taxon>
        <taxon>Ruegeria</taxon>
    </lineage>
</organism>
<evidence type="ECO:0000313" key="3">
    <source>
        <dbReference type="Proteomes" id="UP000051260"/>
    </source>
</evidence>
<keyword evidence="3" id="KW-1185">Reference proteome</keyword>
<gene>
    <name evidence="2" type="ORF">RUE5091_02297</name>
</gene>
<dbReference type="OrthoDB" id="7709594at2"/>
<keyword evidence="1" id="KW-0472">Membrane</keyword>
<feature type="transmembrane region" description="Helical" evidence="1">
    <location>
        <begin position="6"/>
        <end position="24"/>
    </location>
</feature>
<accession>A0A0P1IAH7</accession>
<protein>
    <submittedName>
        <fullName evidence="2">Uncharacterized protein</fullName>
    </submittedName>
</protein>
<dbReference type="EMBL" id="CYUD01000006">
    <property type="protein sequence ID" value="CUK01804.1"/>
    <property type="molecule type" value="Genomic_DNA"/>
</dbReference>